<evidence type="ECO:0000256" key="4">
    <source>
        <dbReference type="ARBA" id="ARBA00022759"/>
    </source>
</evidence>
<comment type="caution">
    <text evidence="8">The sequence shown here is derived from an EMBL/GenBank/DDBJ whole genome shotgun (WGS) entry which is preliminary data.</text>
</comment>
<dbReference type="InterPro" id="IPR041373">
    <property type="entry name" value="RT_RNaseH"/>
</dbReference>
<evidence type="ECO:0000256" key="5">
    <source>
        <dbReference type="ARBA" id="ARBA00022801"/>
    </source>
</evidence>
<dbReference type="GO" id="GO:0003964">
    <property type="term" value="F:RNA-directed DNA polymerase activity"/>
    <property type="evidence" value="ECO:0007669"/>
    <property type="project" value="UniProtKB-KW"/>
</dbReference>
<keyword evidence="6" id="KW-0695">RNA-directed DNA polymerase</keyword>
<accession>A0A225VVV4</accession>
<keyword evidence="2" id="KW-0548">Nucleotidyltransferase</keyword>
<dbReference type="InterPro" id="IPR043502">
    <property type="entry name" value="DNA/RNA_pol_sf"/>
</dbReference>
<keyword evidence="3" id="KW-0540">Nuclease</keyword>
<evidence type="ECO:0000256" key="2">
    <source>
        <dbReference type="ARBA" id="ARBA00022695"/>
    </source>
</evidence>
<evidence type="ECO:0000259" key="7">
    <source>
        <dbReference type="Pfam" id="PF17917"/>
    </source>
</evidence>
<evidence type="ECO:0000256" key="6">
    <source>
        <dbReference type="ARBA" id="ARBA00022918"/>
    </source>
</evidence>
<dbReference type="SUPFAM" id="SSF56672">
    <property type="entry name" value="DNA/RNA polymerases"/>
    <property type="match status" value="1"/>
</dbReference>
<keyword evidence="4" id="KW-0255">Endonuclease</keyword>
<keyword evidence="9" id="KW-1185">Reference proteome</keyword>
<evidence type="ECO:0000313" key="8">
    <source>
        <dbReference type="EMBL" id="OWZ09304.1"/>
    </source>
</evidence>
<protein>
    <submittedName>
        <fullName evidence="8">Retrotransposon Polyprotein</fullName>
    </submittedName>
</protein>
<dbReference type="PANTHER" id="PTHR34072:SF56">
    <property type="entry name" value="REVERSE TRANSCRIPTASE_RETROTRANSPOSON-DERIVED PROTEIN RNASE H-LIKE DOMAIN-CONTAINING PROTEIN"/>
    <property type="match status" value="1"/>
</dbReference>
<dbReference type="AlphaFoldDB" id="A0A225VVV4"/>
<sequence>MLADHTKPFHVVSTTRYAIECPEQSRQLKPAERYYSIHDKELLAMRDALIKFRVNQLDEQMFAVYTDNALLRKAAKSPNLSQRIARWLSLFAEYNFVVHYKPSKANILADTLLLRPDYVHAYGDEDGDRQVAS</sequence>
<evidence type="ECO:0000313" key="9">
    <source>
        <dbReference type="Proteomes" id="UP000198211"/>
    </source>
</evidence>
<dbReference type="GO" id="GO:0004519">
    <property type="term" value="F:endonuclease activity"/>
    <property type="evidence" value="ECO:0007669"/>
    <property type="project" value="UniProtKB-KW"/>
</dbReference>
<keyword evidence="5" id="KW-0378">Hydrolase</keyword>
<proteinExistence type="predicted"/>
<dbReference type="Pfam" id="PF17917">
    <property type="entry name" value="RT_RNaseH"/>
    <property type="match status" value="1"/>
</dbReference>
<dbReference type="GO" id="GO:0016787">
    <property type="term" value="F:hydrolase activity"/>
    <property type="evidence" value="ECO:0007669"/>
    <property type="project" value="UniProtKB-KW"/>
</dbReference>
<dbReference type="EMBL" id="NBNE01002836">
    <property type="protein sequence ID" value="OWZ09304.1"/>
    <property type="molecule type" value="Genomic_DNA"/>
</dbReference>
<organism evidence="8 9">
    <name type="scientific">Phytophthora megakarya</name>
    <dbReference type="NCBI Taxonomy" id="4795"/>
    <lineage>
        <taxon>Eukaryota</taxon>
        <taxon>Sar</taxon>
        <taxon>Stramenopiles</taxon>
        <taxon>Oomycota</taxon>
        <taxon>Peronosporomycetes</taxon>
        <taxon>Peronosporales</taxon>
        <taxon>Peronosporaceae</taxon>
        <taxon>Phytophthora</taxon>
    </lineage>
</organism>
<dbReference type="Proteomes" id="UP000198211">
    <property type="component" value="Unassembled WGS sequence"/>
</dbReference>
<feature type="domain" description="Reverse transcriptase RNase H-like" evidence="7">
    <location>
        <begin position="25"/>
        <end position="94"/>
    </location>
</feature>
<dbReference type="PANTHER" id="PTHR34072">
    <property type="entry name" value="ENZYMATIC POLYPROTEIN-RELATED"/>
    <property type="match status" value="1"/>
</dbReference>
<name>A0A225VVV4_9STRA</name>
<dbReference type="OrthoDB" id="104794at2759"/>
<evidence type="ECO:0000256" key="1">
    <source>
        <dbReference type="ARBA" id="ARBA00022679"/>
    </source>
</evidence>
<reference evidence="9" key="1">
    <citation type="submission" date="2017-03" db="EMBL/GenBank/DDBJ databases">
        <title>Phytopthora megakarya and P. palmivora, two closely related causual agents of cacao black pod achieved similar genome size and gene model numbers by different mechanisms.</title>
        <authorList>
            <person name="Ali S."/>
            <person name="Shao J."/>
            <person name="Larry D.J."/>
            <person name="Kronmiller B."/>
            <person name="Shen D."/>
            <person name="Strem M.D."/>
            <person name="Melnick R.L."/>
            <person name="Guiltinan M.J."/>
            <person name="Tyler B.M."/>
            <person name="Meinhardt L.W."/>
            <person name="Bailey B.A."/>
        </authorList>
    </citation>
    <scope>NUCLEOTIDE SEQUENCE [LARGE SCALE GENOMIC DNA]</scope>
    <source>
        <strain evidence="9">zdho120</strain>
    </source>
</reference>
<evidence type="ECO:0000256" key="3">
    <source>
        <dbReference type="ARBA" id="ARBA00022722"/>
    </source>
</evidence>
<gene>
    <name evidence="8" type="ORF">PHMEG_00018010</name>
</gene>
<keyword evidence="1" id="KW-0808">Transferase</keyword>